<keyword evidence="3" id="KW-1185">Reference proteome</keyword>
<feature type="non-terminal residue" evidence="2">
    <location>
        <position position="1"/>
    </location>
</feature>
<dbReference type="PANTHER" id="PTHR47020:SF1">
    <property type="entry name" value="HILLARIN"/>
    <property type="match status" value="1"/>
</dbReference>
<dbReference type="AlphaFoldDB" id="A0A3P7LT14"/>
<protein>
    <recommendedName>
        <fullName evidence="1">KY-like immunoglobulin-like domain-containing protein</fullName>
    </recommendedName>
</protein>
<evidence type="ECO:0000313" key="2">
    <source>
        <dbReference type="EMBL" id="VDN14103.1"/>
    </source>
</evidence>
<dbReference type="InterPro" id="IPR053041">
    <property type="entry name" value="Transglut-like_Superfamily_Mod"/>
</dbReference>
<feature type="domain" description="KY-like immunoglobulin-like" evidence="1">
    <location>
        <begin position="98"/>
        <end position="147"/>
    </location>
</feature>
<dbReference type="Proteomes" id="UP000281553">
    <property type="component" value="Unassembled WGS sequence"/>
</dbReference>
<dbReference type="OrthoDB" id="6129702at2759"/>
<dbReference type="PANTHER" id="PTHR47020">
    <property type="entry name" value="HILLARIN"/>
    <property type="match status" value="1"/>
</dbReference>
<sequence>AAKRFNIGAVCREGTVRATQGTVELRFARLDSNRPLPQLMGKLKCTALSADAMKHCIVQRPFSNNTEFAFSVFLPNAGEYILQVYASDPQRGGDSYVMILHQTKGTQVHFQLRFPHSGFFKLQLYALPVRDGSNSLPKVYNYLIEASAYHRIHGQVMPFPKQLDHWHRGCYLKTPTEGILGLGDNGRLDSKPPSSLPFDVRVPNAIAIAVVVGDRRTNLDCKGDRWMSKVHMQKHWGTKQKLTVYAKYAAEDTECSRLLEYALAM</sequence>
<gene>
    <name evidence="2" type="ORF">DILT_LOCUS9934</name>
</gene>
<evidence type="ECO:0000313" key="3">
    <source>
        <dbReference type="Proteomes" id="UP000281553"/>
    </source>
</evidence>
<dbReference type="EMBL" id="UYRU01058274">
    <property type="protein sequence ID" value="VDN14103.1"/>
    <property type="molecule type" value="Genomic_DNA"/>
</dbReference>
<reference evidence="2 3" key="1">
    <citation type="submission" date="2018-11" db="EMBL/GenBank/DDBJ databases">
        <authorList>
            <consortium name="Pathogen Informatics"/>
        </authorList>
    </citation>
    <scope>NUCLEOTIDE SEQUENCE [LARGE SCALE GENOMIC DNA]</scope>
</reference>
<proteinExistence type="predicted"/>
<dbReference type="Pfam" id="PF23265">
    <property type="entry name" value="Ig-like_KY"/>
    <property type="match status" value="1"/>
</dbReference>
<name>A0A3P7LT14_DIBLA</name>
<dbReference type="InterPro" id="IPR056564">
    <property type="entry name" value="Ig-like_KY"/>
</dbReference>
<accession>A0A3P7LT14</accession>
<organism evidence="2 3">
    <name type="scientific">Dibothriocephalus latus</name>
    <name type="common">Fish tapeworm</name>
    <name type="synonym">Diphyllobothrium latum</name>
    <dbReference type="NCBI Taxonomy" id="60516"/>
    <lineage>
        <taxon>Eukaryota</taxon>
        <taxon>Metazoa</taxon>
        <taxon>Spiralia</taxon>
        <taxon>Lophotrochozoa</taxon>
        <taxon>Platyhelminthes</taxon>
        <taxon>Cestoda</taxon>
        <taxon>Eucestoda</taxon>
        <taxon>Diphyllobothriidea</taxon>
        <taxon>Diphyllobothriidae</taxon>
        <taxon>Dibothriocephalus</taxon>
    </lineage>
</organism>
<evidence type="ECO:0000259" key="1">
    <source>
        <dbReference type="Pfam" id="PF23265"/>
    </source>
</evidence>